<dbReference type="GO" id="GO:0005576">
    <property type="term" value="C:extracellular region"/>
    <property type="evidence" value="ECO:0007669"/>
    <property type="project" value="UniProtKB-ARBA"/>
</dbReference>
<organism>
    <name type="scientific">Branchiostoma floridae</name>
    <name type="common">Florida lancelet</name>
    <name type="synonym">Amphioxus</name>
    <dbReference type="NCBI Taxonomy" id="7739"/>
    <lineage>
        <taxon>Eukaryota</taxon>
        <taxon>Metazoa</taxon>
        <taxon>Chordata</taxon>
        <taxon>Cephalochordata</taxon>
        <taxon>Leptocardii</taxon>
        <taxon>Amphioxiformes</taxon>
        <taxon>Branchiostomatidae</taxon>
        <taxon>Branchiostoma</taxon>
    </lineage>
</organism>
<feature type="domain" description="Laminin G" evidence="16">
    <location>
        <begin position="1915"/>
        <end position="2102"/>
    </location>
</feature>
<comment type="subcellular location">
    <subcellularLocation>
        <location evidence="1">Secreted</location>
        <location evidence="1">Extracellular space</location>
        <location evidence="1">Extracellular matrix</location>
        <location evidence="1">Basement membrane</location>
    </subcellularLocation>
</comment>
<evidence type="ECO:0000313" key="19">
    <source>
        <dbReference type="EMBL" id="EEN49673.1"/>
    </source>
</evidence>
<dbReference type="SUPFAM" id="SSF49899">
    <property type="entry name" value="Concanavalin A-like lectins/glucanases"/>
    <property type="match status" value="4"/>
</dbReference>
<dbReference type="FunFam" id="2.60.120.200:FF:000057">
    <property type="entry name" value="Laminin subunit alpha 2"/>
    <property type="match status" value="1"/>
</dbReference>
<feature type="coiled-coil region" evidence="14">
    <location>
        <begin position="1504"/>
        <end position="1559"/>
    </location>
</feature>
<dbReference type="Pfam" id="PF24973">
    <property type="entry name" value="EGF_LMN_ATRN"/>
    <property type="match status" value="2"/>
</dbReference>
<dbReference type="FunFam" id="2.10.25.10:FF:001327">
    <property type="entry name" value="Uncharacterized protein"/>
    <property type="match status" value="1"/>
</dbReference>
<dbReference type="Pfam" id="PF02210">
    <property type="entry name" value="Laminin_G_2"/>
    <property type="match status" value="2"/>
</dbReference>
<dbReference type="EMBL" id="GG666609">
    <property type="protein sequence ID" value="EEN49673.1"/>
    <property type="molecule type" value="Genomic_DNA"/>
</dbReference>
<dbReference type="SUPFAM" id="SSF57196">
    <property type="entry name" value="EGF/Laminin"/>
    <property type="match status" value="7"/>
</dbReference>
<dbReference type="FunFam" id="2.10.25.10:FF:000106">
    <property type="entry name" value="Heparan sulfate proteoglycan 2"/>
    <property type="match status" value="2"/>
</dbReference>
<dbReference type="InterPro" id="IPR001791">
    <property type="entry name" value="Laminin_G"/>
</dbReference>
<feature type="domain" description="Laminin EGF-like" evidence="17">
    <location>
        <begin position="454"/>
        <end position="499"/>
    </location>
</feature>
<sequence length="2475" mass="272103">MLGWTVRAPQGDRFVYPRDDGFNRITVPHFEAARDLGSLYYWSAPREYLGNQLESYGGVLRYTVSYRTSDRGDIGDPSARPTVDIDVIMEGNGRSITYTENRQVGPSVEETVTVYLIPSGWREYADPNSAFNVGARISRTELMTVLADVTKLLIRATYNTNPVESSLSSVSMESASTDAVGPTLASDVEQCQCPIGYTGLSCEGCIKGYRRVNGQLYGGQCEPCQCNGHAEECDDVTGTCLSCLHNTAGRNCEVCAPGYYGDATRGTPDDCSRCACPLVESSNNFSPTCVAMDGGVFCDRCPPGHEGFQCEKCADGYFGNPLEVGNVCKQCICNGNIDPTDEGNCDAITGECLKCIGNTVGDECERCANGYFGDAINAKNCQRCLCHPRGSYQEDCDLNTGQCRCRPNVIGRDCDQCACDEDGQCRCKPGVGGQQCDRCEVGFYGFSEDGCKACDCSSTGGFCDDQTGDCICPPNTVGIRCESCRPETFGWDGLNGCTPCDCDPVGSEGNDCDLTTGQCRCLDDFSGRQCNMCQFGYFDFPTCRECTCNQAGTDPNTCNANDVCACADNGTCSCKPNVEGKSCTLCKEGSFNLEEENPNGCTSCFCFGITDQCRQANLVTEQVTPDADNNNFFLSNIRRTQQTQRGLTIRENEVEVDARAAAQELPFSPVYLSLPDVFLGNKITSYGGKLRYTVEYEEDPNTPPGVGNTISQQEDGPQVVIHGIDTAIVLDIPEVIAAVPARHEIDLVEASDFPGNDLDHNYNQSATSKPSGWPFLGWETFDLRRRLPFKWQLYESLLSRTPTRAELMMILQNIQAILIKATYGPRMLRCKISNISLDVGRERRSNDTGREPPTDSVEECMCPPGYTGLSCHECAEGYRRVMNGPYLGRCIPCDCNNHSAECDQITGICENCDDNTTGQNCENCADGFFGNAVPGADDSGCKRCACPLVNDENKPPKDEVVVRVIIRPQNDEVASQYSRCEQGYYGNPTIPGGRCYECACDQSGSLSPICDQVTGACQCQPGITGRACDQCQPRYALTERGCINCDDECTGVLLDDMERLEALLQSRNLSGVFPAPWPTLMALENKTLELQPVIEAFNRLQDKAQNISDLERPADRLLRRANDAVRNAPPVDEDAGKVRNRAADLEMRVMNSARKLQDLVEQLVNFTRDLKAQLREAHRILDQIRGRDLNGYRADADRELRLAKDTLERALLDFANKTADKLAAVEALEGKLNRTLGQLNDLEEAVRDAHMKTNEADRLNDNNEDVLRDLDEIRRLTEENVDDIRDAIREGDEVVKNARRLLSEARIALELCPSQCRAGAVDLFAFRLNKLPRFVSWEPDPESVGTNVFTMNWNQWEALYAFPPFKIIERVLRKVRQDKEAKNNDQALRNVRPELQRRVDLLTQKLAGPPDLEDLVEDAEKHAHNLRARGLERLFAETKNFSSDALAAATAYDNIVQAFEDAERAANEANVAAKEGLDLATGENSLSKLGEESKQRSYDLLDEAVKLRDRVDDLGNRVADKEAEIAQGNQNITDLKKAVQDLKDRMDRLTDDLGDAAKDVQDRAVDADNVAQGVIDEVDGLEPDVDALVDQFGVIGSASGDTNADIRAAEGDLRTASRNLRDLKDLADDLKNEERNARALKDQFGRNLADLWEMIRRARNLANSIKVSVANDGTCKRSYKPMSFYTNLYKSSLYKPQNRSTSTIELNFKTTEPDNLLFYLEGRDSKDFLSLETRNSRVVFRWNVGSGIGKITNDSLPISDNRWYRIVAQRIGTDGKLLVQRSRQPRAKLDGPQTVTGSAPTGPYTILDVDSSDDIYIGGVPAEKQQEFEVTSDFKGCMGEVLLDDEPIGLWNFATTSGTCEGCVERQLDIPIPTTSFIGCLQDVMVGRHSQKLDENLAIEIRGMTPGCRDQVVRTIGMTGDPGAYAALPNTDRKGNLANKGSVLLGFTTSTEDGLLLLATGGSRRRRRQAGTAFYSLSIVKGRIQARFSTGVGSPLTIVTRNSAGRFDDGEHHNIRVTREGASFEISMDDDAKRSGKLAGVDNISVNKLYIGGIPGNMERNFRNMAGTLSPFKGCIRDLVLNGNLIDMGHMVEFRKADIGRCVDQPSEPRPITQPTARPVTTQAMTTEQVPTTGQTTDRSTQGPTTTEMAESTTKVPSVPGPPNTGPPTGCAAPANQTSKIISGAFQFGLTNNSHMTFKIDPNNVKEEFSVKVEIRTFESDGLVFYIAKDDHKDFAAIQLEGGLVKFKFDNGKGPVEISSTVTVNDGKRHMLTNSMEMCVRMLEIQGELQNLARPATRADTGSCFQKVTGGSYFGGTGYAVLNDSYHVGQDMEVVFEFRTSQREALLLSVSSERPDALAIELKDGKITFRVDNGLAPFEVTYDPEVHGQQDSNKFSLCDMKFHKVEARKVKNILKVVVDGNEVPPATGPQDNYSAVTKNPLYMYIGGYPAHATSRSNHLTSCNLSVTLCVHAQPL</sequence>
<evidence type="ECO:0000256" key="1">
    <source>
        <dbReference type="ARBA" id="ARBA00004302"/>
    </source>
</evidence>
<keyword evidence="3" id="KW-0272">Extracellular matrix</keyword>
<gene>
    <name evidence="19" type="ORF">BRAFLDRAFT_131954</name>
</gene>
<keyword evidence="11 13" id="KW-0424">Laminin EGF-like domain</keyword>
<dbReference type="STRING" id="7739.C3ZCS9"/>
<feature type="disulfide bond" evidence="13">
    <location>
        <begin position="384"/>
        <end position="396"/>
    </location>
</feature>
<dbReference type="PROSITE" id="PS50027">
    <property type="entry name" value="EGF_LAM_2"/>
    <property type="match status" value="8"/>
</dbReference>
<dbReference type="InterPro" id="IPR002049">
    <property type="entry name" value="LE_dom"/>
</dbReference>
<feature type="domain" description="Laminin IV type A" evidence="18">
    <location>
        <begin position="1"/>
        <end position="190"/>
    </location>
</feature>
<dbReference type="PROSITE" id="PS01248">
    <property type="entry name" value="EGF_LAM_1"/>
    <property type="match status" value="6"/>
</dbReference>
<dbReference type="PROSITE" id="PS51115">
    <property type="entry name" value="LAMININ_IVA"/>
    <property type="match status" value="2"/>
</dbReference>
<keyword evidence="7" id="KW-0130">Cell adhesion</keyword>
<evidence type="ECO:0000256" key="11">
    <source>
        <dbReference type="ARBA" id="ARBA00023292"/>
    </source>
</evidence>
<feature type="disulfide bond" evidence="13">
    <location>
        <begin position="521"/>
        <end position="530"/>
    </location>
</feature>
<feature type="disulfide bond" evidence="13">
    <location>
        <begin position="546"/>
        <end position="558"/>
    </location>
</feature>
<feature type="domain" description="Laminin EGF-like" evidence="17">
    <location>
        <begin position="384"/>
        <end position="453"/>
    </location>
</feature>
<dbReference type="FunFam" id="2.10.25.10:FF:000033">
    <property type="entry name" value="Laminin subunit alpha 2"/>
    <property type="match status" value="1"/>
</dbReference>
<protein>
    <recommendedName>
        <fullName evidence="20">Laminin subunit alpha-2</fullName>
    </recommendedName>
</protein>
<evidence type="ECO:0000256" key="4">
    <source>
        <dbReference type="ARBA" id="ARBA00022729"/>
    </source>
</evidence>
<evidence type="ECO:0000259" key="18">
    <source>
        <dbReference type="PROSITE" id="PS51115"/>
    </source>
</evidence>
<evidence type="ECO:0000256" key="6">
    <source>
        <dbReference type="ARBA" id="ARBA00022869"/>
    </source>
</evidence>
<feature type="domain" description="Laminin EGF-like" evidence="17">
    <location>
        <begin position="224"/>
        <end position="273"/>
    </location>
</feature>
<feature type="disulfide bond" evidence="13">
    <location>
        <begin position="472"/>
        <end position="481"/>
    </location>
</feature>
<dbReference type="InterPro" id="IPR000742">
    <property type="entry name" value="EGF"/>
</dbReference>
<dbReference type="Pfam" id="PF00053">
    <property type="entry name" value="EGF_laminin"/>
    <property type="match status" value="9"/>
</dbReference>
<feature type="disulfide bond" evidence="13">
    <location>
        <begin position="502"/>
        <end position="519"/>
    </location>
</feature>
<evidence type="ECO:0000256" key="7">
    <source>
        <dbReference type="ARBA" id="ARBA00022889"/>
    </source>
</evidence>
<feature type="region of interest" description="Disordered" evidence="15">
    <location>
        <begin position="2124"/>
        <end position="2171"/>
    </location>
</feature>
<dbReference type="GO" id="GO:0034446">
    <property type="term" value="P:substrate adhesion-dependent cell spreading"/>
    <property type="evidence" value="ECO:0007669"/>
    <property type="project" value="UniProtKB-ARBA"/>
</dbReference>
<feature type="domain" description="Laminin EGF-like" evidence="17">
    <location>
        <begin position="893"/>
        <end position="943"/>
    </location>
</feature>
<evidence type="ECO:0000256" key="12">
    <source>
        <dbReference type="PROSITE-ProRule" id="PRU00122"/>
    </source>
</evidence>
<feature type="domain" description="Laminin EGF-like" evidence="17">
    <location>
        <begin position="546"/>
        <end position="603"/>
    </location>
</feature>
<dbReference type="SMART" id="SM00180">
    <property type="entry name" value="EGF_Lam"/>
    <property type="match status" value="10"/>
</dbReference>
<feature type="domain" description="Laminin G" evidence="16">
    <location>
        <begin position="1681"/>
        <end position="1863"/>
    </location>
</feature>
<dbReference type="Gene3D" id="2.170.300.10">
    <property type="entry name" value="Tie2 ligand-binding domain superfamily"/>
    <property type="match status" value="1"/>
</dbReference>
<evidence type="ECO:0000259" key="16">
    <source>
        <dbReference type="PROSITE" id="PS50025"/>
    </source>
</evidence>
<evidence type="ECO:0000256" key="13">
    <source>
        <dbReference type="PROSITE-ProRule" id="PRU00460"/>
    </source>
</evidence>
<feature type="coiled-coil region" evidence="14">
    <location>
        <begin position="1606"/>
        <end position="1643"/>
    </location>
</feature>
<feature type="domain" description="Laminin EGF-like" evidence="17">
    <location>
        <begin position="331"/>
        <end position="383"/>
    </location>
</feature>
<dbReference type="CDD" id="cd00055">
    <property type="entry name" value="EGF_Lam"/>
    <property type="match status" value="9"/>
</dbReference>
<keyword evidence="9 13" id="KW-1015">Disulfide bond</keyword>
<dbReference type="Gene3D" id="2.60.120.200">
    <property type="match status" value="4"/>
</dbReference>
<evidence type="ECO:0000256" key="9">
    <source>
        <dbReference type="ARBA" id="ARBA00023157"/>
    </source>
</evidence>
<keyword evidence="5" id="KW-0677">Repeat</keyword>
<evidence type="ECO:0000256" key="5">
    <source>
        <dbReference type="ARBA" id="ARBA00022737"/>
    </source>
</evidence>
<feature type="domain" description="Laminin EGF-like" evidence="17">
    <location>
        <begin position="500"/>
        <end position="545"/>
    </location>
</feature>
<feature type="domain" description="Laminin EGF-like" evidence="17">
    <location>
        <begin position="998"/>
        <end position="1044"/>
    </location>
</feature>
<feature type="disulfide bond" evidence="13">
    <location>
        <begin position="243"/>
        <end position="252"/>
    </location>
</feature>
<dbReference type="GO" id="GO:0045995">
    <property type="term" value="P:regulation of embryonic development"/>
    <property type="evidence" value="ECO:0007669"/>
    <property type="project" value="InterPro"/>
</dbReference>
<evidence type="ECO:0000256" key="15">
    <source>
        <dbReference type="SAM" id="MobiDB-lite"/>
    </source>
</evidence>
<evidence type="ECO:0000256" key="10">
    <source>
        <dbReference type="ARBA" id="ARBA00023180"/>
    </source>
</evidence>
<dbReference type="CDD" id="cd00110">
    <property type="entry name" value="LamG"/>
    <property type="match status" value="4"/>
</dbReference>
<dbReference type="PANTHER" id="PTHR10574:SF436">
    <property type="entry name" value="LAMININ SUBUNIT ALPHA-2"/>
    <property type="match status" value="1"/>
</dbReference>
<feature type="disulfide bond" evidence="13">
    <location>
        <begin position="355"/>
        <end position="364"/>
    </location>
</feature>
<dbReference type="Pfam" id="PF06009">
    <property type="entry name" value="Laminin_II"/>
    <property type="match status" value="1"/>
</dbReference>
<dbReference type="FunFam" id="2.60.120.200:FF:000453">
    <property type="entry name" value="Uncharacterized protein"/>
    <property type="match status" value="1"/>
</dbReference>
<feature type="coiled-coil region" evidence="14">
    <location>
        <begin position="1142"/>
        <end position="1276"/>
    </location>
</feature>
<dbReference type="FunFam" id="2.10.25.10:FF:000011">
    <property type="entry name" value="Cadherin EGF LAG seven-pass G-type receptor"/>
    <property type="match status" value="1"/>
</dbReference>
<keyword evidence="6" id="KW-0084">Basement membrane</keyword>
<dbReference type="Pfam" id="PF00052">
    <property type="entry name" value="Laminin_B"/>
    <property type="match status" value="3"/>
</dbReference>
<name>C3ZCS9_BRAFL</name>
<evidence type="ECO:0008006" key="20">
    <source>
        <dbReference type="Google" id="ProtNLM"/>
    </source>
</evidence>
<feature type="domain" description="Laminin G" evidence="16">
    <location>
        <begin position="2309"/>
        <end position="2475"/>
    </location>
</feature>
<feature type="compositionally biased region" description="Low complexity" evidence="15">
    <location>
        <begin position="2126"/>
        <end position="2137"/>
    </location>
</feature>
<dbReference type="InterPro" id="IPR000034">
    <property type="entry name" value="Laminin_IV"/>
</dbReference>
<dbReference type="PANTHER" id="PTHR10574">
    <property type="entry name" value="NETRIN/LAMININ-RELATED"/>
    <property type="match status" value="1"/>
</dbReference>
<dbReference type="SMART" id="SM00181">
    <property type="entry name" value="EGF"/>
    <property type="match status" value="7"/>
</dbReference>
<dbReference type="InterPro" id="IPR056863">
    <property type="entry name" value="LMN_ATRN_NET-like_EGF"/>
</dbReference>
<reference evidence="19" key="1">
    <citation type="journal article" date="2008" name="Nature">
        <title>The amphioxus genome and the evolution of the chordate karyotype.</title>
        <authorList>
            <consortium name="US DOE Joint Genome Institute (JGI-PGF)"/>
            <person name="Putnam N.H."/>
            <person name="Butts T."/>
            <person name="Ferrier D.E.K."/>
            <person name="Furlong R.F."/>
            <person name="Hellsten U."/>
            <person name="Kawashima T."/>
            <person name="Robinson-Rechavi M."/>
            <person name="Shoguchi E."/>
            <person name="Terry A."/>
            <person name="Yu J.-K."/>
            <person name="Benito-Gutierrez E.L."/>
            <person name="Dubchak I."/>
            <person name="Garcia-Fernandez J."/>
            <person name="Gibson-Brown J.J."/>
            <person name="Grigoriev I.V."/>
            <person name="Horton A.C."/>
            <person name="de Jong P.J."/>
            <person name="Jurka J."/>
            <person name="Kapitonov V.V."/>
            <person name="Kohara Y."/>
            <person name="Kuroki Y."/>
            <person name="Lindquist E."/>
            <person name="Lucas S."/>
            <person name="Osoegawa K."/>
            <person name="Pennacchio L.A."/>
            <person name="Salamov A.A."/>
            <person name="Satou Y."/>
            <person name="Sauka-Spengler T."/>
            <person name="Schmutz J."/>
            <person name="Shin-I T."/>
            <person name="Toyoda A."/>
            <person name="Bronner-Fraser M."/>
            <person name="Fujiyama A."/>
            <person name="Holland L.Z."/>
            <person name="Holland P.W.H."/>
            <person name="Satoh N."/>
            <person name="Rokhsar D.S."/>
        </authorList>
    </citation>
    <scope>NUCLEOTIDE SEQUENCE [LARGE SCALE GENOMIC DNA]</scope>
    <source>
        <strain evidence="19">S238N-H82</strain>
        <tissue evidence="19">Testes</tissue>
    </source>
</reference>
<feature type="disulfide bond" evidence="13">
    <location>
        <begin position="500"/>
        <end position="512"/>
    </location>
</feature>
<dbReference type="SMART" id="SM00282">
    <property type="entry name" value="LamG"/>
    <property type="match status" value="4"/>
</dbReference>
<proteinExistence type="predicted"/>
<dbReference type="SMART" id="SM00281">
    <property type="entry name" value="LamB"/>
    <property type="match status" value="2"/>
</dbReference>
<evidence type="ECO:0000256" key="3">
    <source>
        <dbReference type="ARBA" id="ARBA00022530"/>
    </source>
</evidence>
<evidence type="ECO:0000259" key="17">
    <source>
        <dbReference type="PROSITE" id="PS50027"/>
    </source>
</evidence>
<dbReference type="GO" id="GO:0005604">
    <property type="term" value="C:basement membrane"/>
    <property type="evidence" value="ECO:0007669"/>
    <property type="project" value="UniProtKB-SubCell"/>
</dbReference>
<feature type="domain" description="Laminin IV type A" evidence="18">
    <location>
        <begin position="627"/>
        <end position="859"/>
    </location>
</feature>
<dbReference type="Pfam" id="PF06008">
    <property type="entry name" value="Laminin_I"/>
    <property type="match status" value="1"/>
</dbReference>
<dbReference type="InterPro" id="IPR010307">
    <property type="entry name" value="Laminin_dom_II"/>
</dbReference>
<accession>C3ZCS9</accession>
<dbReference type="FunFam" id="2.10.25.10:FF:000242">
    <property type="entry name" value="Laminin subunit alpha 1"/>
    <property type="match status" value="1"/>
</dbReference>
<evidence type="ECO:0000256" key="14">
    <source>
        <dbReference type="SAM" id="Coils"/>
    </source>
</evidence>
<dbReference type="GO" id="GO:0005102">
    <property type="term" value="F:signaling receptor binding"/>
    <property type="evidence" value="ECO:0007669"/>
    <property type="project" value="InterPro"/>
</dbReference>
<dbReference type="GO" id="GO:0031175">
    <property type="term" value="P:neuron projection development"/>
    <property type="evidence" value="ECO:0007669"/>
    <property type="project" value="UniProtKB-ARBA"/>
</dbReference>
<feature type="disulfide bond" evidence="13">
    <location>
        <begin position="1000"/>
        <end position="1017"/>
    </location>
</feature>
<dbReference type="InterPro" id="IPR050440">
    <property type="entry name" value="Laminin/Netrin_ECM"/>
</dbReference>
<dbReference type="GO" id="GO:0030155">
    <property type="term" value="P:regulation of cell adhesion"/>
    <property type="evidence" value="ECO:0007669"/>
    <property type="project" value="InterPro"/>
</dbReference>
<feature type="disulfide bond" evidence="13">
    <location>
        <begin position="912"/>
        <end position="921"/>
    </location>
</feature>
<feature type="compositionally biased region" description="Polar residues" evidence="15">
    <location>
        <begin position="2138"/>
        <end position="2156"/>
    </location>
</feature>
<dbReference type="GO" id="GO:0030334">
    <property type="term" value="P:regulation of cell migration"/>
    <property type="evidence" value="ECO:0007669"/>
    <property type="project" value="InterPro"/>
</dbReference>
<dbReference type="InterPro" id="IPR009254">
    <property type="entry name" value="Laminin_aI"/>
</dbReference>
<feature type="disulfide bond" evidence="13">
    <location>
        <begin position="998"/>
        <end position="1010"/>
    </location>
</feature>
<dbReference type="Gene3D" id="2.10.25.10">
    <property type="entry name" value="Laminin"/>
    <property type="match status" value="9"/>
</dbReference>
<keyword evidence="8 14" id="KW-0175">Coiled coil</keyword>
<evidence type="ECO:0000256" key="8">
    <source>
        <dbReference type="ARBA" id="ARBA00023054"/>
    </source>
</evidence>
<dbReference type="PRINTS" id="PR00011">
    <property type="entry name" value="EGFLAMININ"/>
</dbReference>
<feature type="disulfide bond" evidence="13">
    <location>
        <begin position="427"/>
        <end position="436"/>
    </location>
</feature>
<dbReference type="eggNOG" id="KOG1836">
    <property type="taxonomic scope" value="Eukaryota"/>
</dbReference>
<dbReference type="PROSITE" id="PS50025">
    <property type="entry name" value="LAM_G_DOMAIN"/>
    <property type="match status" value="3"/>
</dbReference>
<dbReference type="InterPro" id="IPR013320">
    <property type="entry name" value="ConA-like_dom_sf"/>
</dbReference>
<feature type="disulfide bond" evidence="13">
    <location>
        <begin position="367"/>
        <end position="381"/>
    </location>
</feature>
<dbReference type="InParanoid" id="C3ZCS9"/>
<keyword evidence="10" id="KW-0325">Glycoprotein</keyword>
<feature type="disulfide bond" evidence="13">
    <location>
        <begin position="1019"/>
        <end position="1028"/>
    </location>
</feature>
<keyword evidence="4" id="KW-0732">Signal</keyword>
<feature type="disulfide bond" evidence="12">
    <location>
        <begin position="2075"/>
        <end position="2102"/>
    </location>
</feature>
<keyword evidence="2" id="KW-0964">Secreted</keyword>
<dbReference type="FunFam" id="2.10.25.10:FF:000051">
    <property type="entry name" value="Laminin subunit alpha 4"/>
    <property type="match status" value="1"/>
</dbReference>
<dbReference type="FunFam" id="2.10.25.10:FF:000189">
    <property type="entry name" value="Laminin subunit alpha 2"/>
    <property type="match status" value="1"/>
</dbReference>
<dbReference type="Pfam" id="PF00054">
    <property type="entry name" value="Laminin_G_1"/>
    <property type="match status" value="2"/>
</dbReference>
<evidence type="ECO:0000256" key="2">
    <source>
        <dbReference type="ARBA" id="ARBA00022525"/>
    </source>
</evidence>
<comment type="caution">
    <text evidence="13">Lacks conserved residue(s) required for the propagation of feature annotation.</text>
</comment>
<feature type="disulfide bond" evidence="13">
    <location>
        <begin position="574"/>
        <end position="583"/>
    </location>
</feature>